<evidence type="ECO:0000256" key="3">
    <source>
        <dbReference type="ARBA" id="ARBA00023163"/>
    </source>
</evidence>
<dbReference type="Gene3D" id="1.10.357.10">
    <property type="entry name" value="Tetracycline Repressor, domain 2"/>
    <property type="match status" value="1"/>
</dbReference>
<keyword evidence="7" id="KW-1185">Reference proteome</keyword>
<sequence length="198" mass="21595">MTTDPVRRRPGGRSAKVRSAVTAATVELLAESGPEKLTIAEVAARAGVHETSIYRRWKTRERLVLDSMIELSAELLAVPDTGSLRGDLVALGQKIVGHGTSPLGSALVRGFAAHEDDADTARTRHEFWENRLTGAEVMMERARARGELPAHVDSRTLLELFVSPIHFRLLLTRQPVDSRYLERIADITVAGAAATPPT</sequence>
<evidence type="ECO:0000256" key="2">
    <source>
        <dbReference type="ARBA" id="ARBA00023125"/>
    </source>
</evidence>
<dbReference type="InterPro" id="IPR011075">
    <property type="entry name" value="TetR_C"/>
</dbReference>
<dbReference type="InterPro" id="IPR001647">
    <property type="entry name" value="HTH_TetR"/>
</dbReference>
<dbReference type="PANTHER" id="PTHR30055">
    <property type="entry name" value="HTH-TYPE TRANSCRIPTIONAL REGULATOR RUTR"/>
    <property type="match status" value="1"/>
</dbReference>
<dbReference type="InterPro" id="IPR009057">
    <property type="entry name" value="Homeodomain-like_sf"/>
</dbReference>
<dbReference type="Gene3D" id="1.10.10.60">
    <property type="entry name" value="Homeodomain-like"/>
    <property type="match status" value="1"/>
</dbReference>
<comment type="caution">
    <text evidence="6">The sequence shown here is derived from an EMBL/GenBank/DDBJ whole genome shotgun (WGS) entry which is preliminary data.</text>
</comment>
<evidence type="ECO:0000313" key="7">
    <source>
        <dbReference type="Proteomes" id="UP001474181"/>
    </source>
</evidence>
<dbReference type="InterPro" id="IPR050109">
    <property type="entry name" value="HTH-type_TetR-like_transc_reg"/>
</dbReference>
<keyword evidence="2 4" id="KW-0238">DNA-binding</keyword>
<dbReference type="RefSeq" id="WP_350791772.1">
    <property type="nucleotide sequence ID" value="NZ_JBEPEK010000797.1"/>
</dbReference>
<name>A0ABV1XEB6_9ACTN</name>
<protein>
    <submittedName>
        <fullName evidence="6">TetR/AcrR family transcriptional regulator</fullName>
    </submittedName>
</protein>
<reference evidence="6 7" key="1">
    <citation type="submission" date="2024-06" db="EMBL/GenBank/DDBJ databases">
        <title>The Natural Products Discovery Center: Release of the First 8490 Sequenced Strains for Exploring Actinobacteria Biosynthetic Diversity.</title>
        <authorList>
            <person name="Kalkreuter E."/>
            <person name="Kautsar S.A."/>
            <person name="Yang D."/>
            <person name="Bader C.D."/>
            <person name="Teijaro C.N."/>
            <person name="Fluegel L."/>
            <person name="Davis C.M."/>
            <person name="Simpson J.R."/>
            <person name="Lauterbach L."/>
            <person name="Steele A.D."/>
            <person name="Gui C."/>
            <person name="Meng S."/>
            <person name="Li G."/>
            <person name="Viehrig K."/>
            <person name="Ye F."/>
            <person name="Su P."/>
            <person name="Kiefer A.F."/>
            <person name="Nichols A."/>
            <person name="Cepeda A.J."/>
            <person name="Yan W."/>
            <person name="Fan B."/>
            <person name="Jiang Y."/>
            <person name="Adhikari A."/>
            <person name="Zheng C.-J."/>
            <person name="Schuster L."/>
            <person name="Cowan T.M."/>
            <person name="Smanski M.J."/>
            <person name="Chevrette M.G."/>
            <person name="De Carvalho L.P.S."/>
            <person name="Shen B."/>
        </authorList>
    </citation>
    <scope>NUCLEOTIDE SEQUENCE [LARGE SCALE GENOMIC DNA]</scope>
    <source>
        <strain evidence="6 7">NPDC000234</strain>
    </source>
</reference>
<keyword evidence="3" id="KW-0804">Transcription</keyword>
<evidence type="ECO:0000256" key="1">
    <source>
        <dbReference type="ARBA" id="ARBA00023015"/>
    </source>
</evidence>
<evidence type="ECO:0000313" key="6">
    <source>
        <dbReference type="EMBL" id="MER7187384.1"/>
    </source>
</evidence>
<dbReference type="InterPro" id="IPR036271">
    <property type="entry name" value="Tet_transcr_reg_TetR-rel_C_sf"/>
</dbReference>
<keyword evidence="1" id="KW-0805">Transcription regulation</keyword>
<dbReference type="SUPFAM" id="SSF48498">
    <property type="entry name" value="Tetracyclin repressor-like, C-terminal domain"/>
    <property type="match status" value="1"/>
</dbReference>
<dbReference type="PROSITE" id="PS50977">
    <property type="entry name" value="HTH_TETR_2"/>
    <property type="match status" value="1"/>
</dbReference>
<dbReference type="Proteomes" id="UP001474181">
    <property type="component" value="Unassembled WGS sequence"/>
</dbReference>
<evidence type="ECO:0000259" key="5">
    <source>
        <dbReference type="PROSITE" id="PS50977"/>
    </source>
</evidence>
<gene>
    <name evidence="6" type="ORF">ABT404_49345</name>
</gene>
<proteinExistence type="predicted"/>
<evidence type="ECO:0000256" key="4">
    <source>
        <dbReference type="PROSITE-ProRule" id="PRU00335"/>
    </source>
</evidence>
<dbReference type="SUPFAM" id="SSF46689">
    <property type="entry name" value="Homeodomain-like"/>
    <property type="match status" value="1"/>
</dbReference>
<accession>A0ABV1XEB6</accession>
<dbReference type="PANTHER" id="PTHR30055:SF148">
    <property type="entry name" value="TETR-FAMILY TRANSCRIPTIONAL REGULATOR"/>
    <property type="match status" value="1"/>
</dbReference>
<dbReference type="PRINTS" id="PR00455">
    <property type="entry name" value="HTHTETR"/>
</dbReference>
<dbReference type="Pfam" id="PF16859">
    <property type="entry name" value="TetR_C_11"/>
    <property type="match status" value="1"/>
</dbReference>
<feature type="DNA-binding region" description="H-T-H motif" evidence="4">
    <location>
        <begin position="38"/>
        <end position="57"/>
    </location>
</feature>
<dbReference type="EMBL" id="JBEPEK010000797">
    <property type="protein sequence ID" value="MER7187384.1"/>
    <property type="molecule type" value="Genomic_DNA"/>
</dbReference>
<organism evidence="6 7">
    <name type="scientific">Streptomyces hyaluromycini</name>
    <dbReference type="NCBI Taxonomy" id="1377993"/>
    <lineage>
        <taxon>Bacteria</taxon>
        <taxon>Bacillati</taxon>
        <taxon>Actinomycetota</taxon>
        <taxon>Actinomycetes</taxon>
        <taxon>Kitasatosporales</taxon>
        <taxon>Streptomycetaceae</taxon>
        <taxon>Streptomyces</taxon>
    </lineage>
</organism>
<dbReference type="Pfam" id="PF00440">
    <property type="entry name" value="TetR_N"/>
    <property type="match status" value="1"/>
</dbReference>
<feature type="domain" description="HTH tetR-type" evidence="5">
    <location>
        <begin position="15"/>
        <end position="75"/>
    </location>
</feature>